<feature type="domain" description="Longin" evidence="9">
    <location>
        <begin position="8"/>
        <end position="108"/>
    </location>
</feature>
<reference evidence="11 12" key="1">
    <citation type="submission" date="2018-07" db="EMBL/GenBank/DDBJ databases">
        <title>The complete nuclear genome of the prasinophyte Chloropicon primus (CCMP1205).</title>
        <authorList>
            <person name="Pombert J.-F."/>
            <person name="Otis C."/>
            <person name="Turmel M."/>
            <person name="Lemieux C."/>
        </authorList>
    </citation>
    <scope>NUCLEOTIDE SEQUENCE [LARGE SCALE GENOMIC DNA]</scope>
    <source>
        <strain evidence="11 12">CCMP1205</strain>
    </source>
</reference>
<dbReference type="EMBL" id="CP031034">
    <property type="protein sequence ID" value="QDZ17921.1"/>
    <property type="molecule type" value="Genomic_DNA"/>
</dbReference>
<dbReference type="InterPro" id="IPR045848">
    <property type="entry name" value="R-SNARE_YKT6"/>
</dbReference>
<dbReference type="AlphaFoldDB" id="A0A5B8MCP6"/>
<feature type="domain" description="V-SNARE coiled-coil homology" evidence="10">
    <location>
        <begin position="140"/>
        <end position="200"/>
    </location>
</feature>
<evidence type="ECO:0000259" key="9">
    <source>
        <dbReference type="PROSITE" id="PS50859"/>
    </source>
</evidence>
<dbReference type="PROSITE" id="PS50859">
    <property type="entry name" value="LONGIN"/>
    <property type="match status" value="1"/>
</dbReference>
<comment type="similarity">
    <text evidence="1">Belongs to the synaptobrevin family.</text>
</comment>
<dbReference type="OrthoDB" id="27923at2759"/>
<keyword evidence="2" id="KW-0488">Methylation</keyword>
<evidence type="ECO:0000256" key="7">
    <source>
        <dbReference type="ARBA" id="ARBA00046278"/>
    </source>
</evidence>
<dbReference type="GO" id="GO:0006888">
    <property type="term" value="P:endoplasmic reticulum to Golgi vesicle-mediated transport"/>
    <property type="evidence" value="ECO:0007669"/>
    <property type="project" value="TreeGrafter"/>
</dbReference>
<dbReference type="InterPro" id="IPR010908">
    <property type="entry name" value="Longin_dom"/>
</dbReference>
<keyword evidence="8" id="KW-0175">Coiled coil</keyword>
<dbReference type="Gene3D" id="3.30.450.50">
    <property type="entry name" value="Longin domain"/>
    <property type="match status" value="1"/>
</dbReference>
<dbReference type="Proteomes" id="UP000316726">
    <property type="component" value="Chromosome 1"/>
</dbReference>
<evidence type="ECO:0000256" key="2">
    <source>
        <dbReference type="ARBA" id="ARBA00022481"/>
    </source>
</evidence>
<dbReference type="GO" id="GO:0005794">
    <property type="term" value="C:Golgi apparatus"/>
    <property type="evidence" value="ECO:0007669"/>
    <property type="project" value="TreeGrafter"/>
</dbReference>
<proteinExistence type="inferred from homology"/>
<dbReference type="Pfam" id="PF13774">
    <property type="entry name" value="Longin"/>
    <property type="match status" value="1"/>
</dbReference>
<protein>
    <submittedName>
        <fullName evidence="11">SNARE-like protein</fullName>
    </submittedName>
</protein>
<name>A0A5B8MCP6_9CHLO</name>
<evidence type="ECO:0000256" key="5">
    <source>
        <dbReference type="ARBA" id="ARBA00023288"/>
    </source>
</evidence>
<dbReference type="SUPFAM" id="SSF58038">
    <property type="entry name" value="SNARE fusion complex"/>
    <property type="match status" value="1"/>
</dbReference>
<evidence type="ECO:0000256" key="6">
    <source>
        <dbReference type="ARBA" id="ARBA00023289"/>
    </source>
</evidence>
<comment type="subcellular location">
    <subcellularLocation>
        <location evidence="7">Endomembrane system</location>
        <topology evidence="7">Lipid-anchor</topology>
        <orientation evidence="7">Cytoplasmic side</orientation>
    </subcellularLocation>
</comment>
<gene>
    <name evidence="11" type="ORF">A3770_01p04390</name>
</gene>
<dbReference type="InterPro" id="IPR042855">
    <property type="entry name" value="V_SNARE_CC"/>
</dbReference>
<dbReference type="CDD" id="cd14824">
    <property type="entry name" value="Longin"/>
    <property type="match status" value="1"/>
</dbReference>
<dbReference type="PANTHER" id="PTHR45806">
    <property type="entry name" value="SYNAPTOBREVIN HOMOLOG YKT6"/>
    <property type="match status" value="1"/>
</dbReference>
<sequence length="200" mass="22912">MVKLTAILILKWNGEATDPHMLGLASDLTQFGYFERPVVRDMLNFVSRTIVKRTQPGQRQTVEHQEYLCHAFNKEGVAAITFADKTYPRRSAFCVINKVLDDYLEKFGQNWRNHSADTNEGNPILEAALREYQDPSKADNLLRVQKELDETKIVLHKTIDSVLARGEKLDNLVAKSSDLSVASQMFYRTARKQNQCCKMM</sequence>
<dbReference type="PROSITE" id="PS50892">
    <property type="entry name" value="V_SNARE"/>
    <property type="match status" value="1"/>
</dbReference>
<evidence type="ECO:0000259" key="10">
    <source>
        <dbReference type="PROSITE" id="PS50892"/>
    </source>
</evidence>
<evidence type="ECO:0000313" key="11">
    <source>
        <dbReference type="EMBL" id="QDZ17921.1"/>
    </source>
</evidence>
<dbReference type="SUPFAM" id="SSF64356">
    <property type="entry name" value="SNARE-like"/>
    <property type="match status" value="1"/>
</dbReference>
<keyword evidence="6" id="KW-0636">Prenylation</keyword>
<organism evidence="11 12">
    <name type="scientific">Chloropicon primus</name>
    <dbReference type="NCBI Taxonomy" id="1764295"/>
    <lineage>
        <taxon>Eukaryota</taxon>
        <taxon>Viridiplantae</taxon>
        <taxon>Chlorophyta</taxon>
        <taxon>Chloropicophyceae</taxon>
        <taxon>Chloropicales</taxon>
        <taxon>Chloropicaceae</taxon>
        <taxon>Chloropicon</taxon>
    </lineage>
</organism>
<evidence type="ECO:0000313" key="12">
    <source>
        <dbReference type="Proteomes" id="UP000316726"/>
    </source>
</evidence>
<dbReference type="CDD" id="cd15867">
    <property type="entry name" value="R-SNARE_YKT6"/>
    <property type="match status" value="1"/>
</dbReference>
<keyword evidence="12" id="KW-1185">Reference proteome</keyword>
<keyword evidence="3" id="KW-0472">Membrane</keyword>
<keyword evidence="5" id="KW-0449">Lipoprotein</keyword>
<dbReference type="PANTHER" id="PTHR45806:SF1">
    <property type="entry name" value="SYNAPTOBREVIN HOMOLOG YKT6"/>
    <property type="match status" value="1"/>
</dbReference>
<dbReference type="STRING" id="1764295.A0A5B8MCP6"/>
<keyword evidence="4" id="KW-0564">Palmitate</keyword>
<dbReference type="Pfam" id="PF00957">
    <property type="entry name" value="Synaptobrevin"/>
    <property type="match status" value="1"/>
</dbReference>
<evidence type="ECO:0000256" key="8">
    <source>
        <dbReference type="PROSITE-ProRule" id="PRU00290"/>
    </source>
</evidence>
<dbReference type="Gene3D" id="1.20.5.110">
    <property type="match status" value="1"/>
</dbReference>
<evidence type="ECO:0000256" key="3">
    <source>
        <dbReference type="ARBA" id="ARBA00023136"/>
    </source>
</evidence>
<evidence type="ECO:0000256" key="1">
    <source>
        <dbReference type="ARBA" id="ARBA00008025"/>
    </source>
</evidence>
<accession>A0A5B8MCP6</accession>
<dbReference type="GO" id="GO:0005484">
    <property type="term" value="F:SNAP receptor activity"/>
    <property type="evidence" value="ECO:0007669"/>
    <property type="project" value="TreeGrafter"/>
</dbReference>
<evidence type="ECO:0000256" key="4">
    <source>
        <dbReference type="ARBA" id="ARBA00023139"/>
    </source>
</evidence>
<dbReference type="SMART" id="SM01270">
    <property type="entry name" value="Longin"/>
    <property type="match status" value="1"/>
</dbReference>
<dbReference type="InterPro" id="IPR011012">
    <property type="entry name" value="Longin-like_dom_sf"/>
</dbReference>